<evidence type="ECO:0000259" key="16">
    <source>
        <dbReference type="PROSITE" id="PS50011"/>
    </source>
</evidence>
<comment type="catalytic activity">
    <reaction evidence="13">
        <text>L-seryl-[protein] + ATP = O-phospho-L-seryl-[protein] + ADP + H(+)</text>
        <dbReference type="Rhea" id="RHEA:17989"/>
        <dbReference type="Rhea" id="RHEA-COMP:9863"/>
        <dbReference type="Rhea" id="RHEA-COMP:11604"/>
        <dbReference type="ChEBI" id="CHEBI:15378"/>
        <dbReference type="ChEBI" id="CHEBI:29999"/>
        <dbReference type="ChEBI" id="CHEBI:30616"/>
        <dbReference type="ChEBI" id="CHEBI:83421"/>
        <dbReference type="ChEBI" id="CHEBI:456216"/>
        <dbReference type="EC" id="2.7.11.13"/>
    </reaction>
</comment>
<feature type="domain" description="AGC-kinase C-terminal" evidence="18">
    <location>
        <begin position="728"/>
        <end position="799"/>
    </location>
</feature>
<comment type="caution">
    <text evidence="20">The sequence shown here is derived from an EMBL/GenBank/DDBJ whole genome shotgun (WGS) entry which is preliminary data.</text>
</comment>
<name>A0A8S1CA69_9INSE</name>
<dbReference type="GO" id="GO:0005524">
    <property type="term" value="F:ATP binding"/>
    <property type="evidence" value="ECO:0007669"/>
    <property type="project" value="UniProtKB-UniRule"/>
</dbReference>
<evidence type="ECO:0000256" key="3">
    <source>
        <dbReference type="ARBA" id="ARBA00022527"/>
    </source>
</evidence>
<dbReference type="PROSITE" id="PS51285">
    <property type="entry name" value="AGC_KINASE_CTER"/>
    <property type="match status" value="1"/>
</dbReference>
<proteinExistence type="inferred from homology"/>
<dbReference type="CDD" id="cd05588">
    <property type="entry name" value="STKc_aPKC"/>
    <property type="match status" value="1"/>
</dbReference>
<evidence type="ECO:0000256" key="11">
    <source>
        <dbReference type="ARBA" id="ARBA00022840"/>
    </source>
</evidence>
<dbReference type="SMART" id="SM00133">
    <property type="entry name" value="S_TK_X"/>
    <property type="match status" value="1"/>
</dbReference>
<feature type="region of interest" description="Disordered" evidence="15">
    <location>
        <begin position="746"/>
        <end position="768"/>
    </location>
</feature>
<dbReference type="InterPro" id="IPR046349">
    <property type="entry name" value="C1-like_sf"/>
</dbReference>
<dbReference type="SMART" id="SM00220">
    <property type="entry name" value="S_TKc"/>
    <property type="match status" value="1"/>
</dbReference>
<dbReference type="InterPro" id="IPR034877">
    <property type="entry name" value="PB1_aPKC"/>
</dbReference>
<accession>A0A8S1CA69</accession>
<dbReference type="InterPro" id="IPR017441">
    <property type="entry name" value="Protein_kinase_ATP_BS"/>
</dbReference>
<evidence type="ECO:0000256" key="13">
    <source>
        <dbReference type="ARBA" id="ARBA00047470"/>
    </source>
</evidence>
<evidence type="ECO:0000256" key="15">
    <source>
        <dbReference type="SAM" id="MobiDB-lite"/>
    </source>
</evidence>
<dbReference type="FunFam" id="3.30.200.20:FF:000070">
    <property type="entry name" value="Protein kinase C"/>
    <property type="match status" value="1"/>
</dbReference>
<dbReference type="EC" id="2.7.11.13" evidence="2"/>
<keyword evidence="8" id="KW-0863">Zinc-finger</keyword>
<dbReference type="Pfam" id="PF00564">
    <property type="entry name" value="PB1"/>
    <property type="match status" value="1"/>
</dbReference>
<dbReference type="PANTHER" id="PTHR24351">
    <property type="entry name" value="RIBOSOMAL PROTEIN S6 KINASE"/>
    <property type="match status" value="1"/>
</dbReference>
<dbReference type="PROSITE" id="PS00107">
    <property type="entry name" value="PROTEIN_KINASE_ATP"/>
    <property type="match status" value="1"/>
</dbReference>
<feature type="domain" description="Protein kinase" evidence="16">
    <location>
        <begin position="459"/>
        <end position="727"/>
    </location>
</feature>
<feature type="region of interest" description="Disordered" evidence="15">
    <location>
        <begin position="242"/>
        <end position="294"/>
    </location>
</feature>
<dbReference type="Pfam" id="PF00433">
    <property type="entry name" value="Pkinase_C"/>
    <property type="match status" value="1"/>
</dbReference>
<dbReference type="InterPro" id="IPR008271">
    <property type="entry name" value="Ser/Thr_kinase_AS"/>
</dbReference>
<keyword evidence="9" id="KW-0418">Kinase</keyword>
<evidence type="ECO:0000256" key="7">
    <source>
        <dbReference type="ARBA" id="ARBA00022741"/>
    </source>
</evidence>
<evidence type="ECO:0000259" key="18">
    <source>
        <dbReference type="PROSITE" id="PS51285"/>
    </source>
</evidence>
<feature type="compositionally biased region" description="Basic and acidic residues" evidence="15">
    <location>
        <begin position="418"/>
        <end position="427"/>
    </location>
</feature>
<dbReference type="PRINTS" id="PR00008">
    <property type="entry name" value="DAGPEDOMAIN"/>
</dbReference>
<comment type="similarity">
    <text evidence="1">Belongs to the protein kinase superfamily. AGC Ser/Thr protein kinase family. PKC subfamily.</text>
</comment>
<organism evidence="20 21">
    <name type="scientific">Cloeon dipterum</name>
    <dbReference type="NCBI Taxonomy" id="197152"/>
    <lineage>
        <taxon>Eukaryota</taxon>
        <taxon>Metazoa</taxon>
        <taxon>Ecdysozoa</taxon>
        <taxon>Arthropoda</taxon>
        <taxon>Hexapoda</taxon>
        <taxon>Insecta</taxon>
        <taxon>Pterygota</taxon>
        <taxon>Palaeoptera</taxon>
        <taxon>Ephemeroptera</taxon>
        <taxon>Pisciforma</taxon>
        <taxon>Baetidae</taxon>
        <taxon>Cloeon</taxon>
    </lineage>
</organism>
<dbReference type="SUPFAM" id="SSF57889">
    <property type="entry name" value="Cysteine-rich domain"/>
    <property type="match status" value="1"/>
</dbReference>
<dbReference type="InterPro" id="IPR000719">
    <property type="entry name" value="Prot_kinase_dom"/>
</dbReference>
<evidence type="ECO:0000256" key="9">
    <source>
        <dbReference type="ARBA" id="ARBA00022777"/>
    </source>
</evidence>
<evidence type="ECO:0000256" key="4">
    <source>
        <dbReference type="ARBA" id="ARBA00022553"/>
    </source>
</evidence>
<dbReference type="GO" id="GO:0008270">
    <property type="term" value="F:zinc ion binding"/>
    <property type="evidence" value="ECO:0007669"/>
    <property type="project" value="UniProtKB-KW"/>
</dbReference>
<dbReference type="FunFam" id="1.10.510.10:FF:000048">
    <property type="entry name" value="Protein kinase C"/>
    <property type="match status" value="1"/>
</dbReference>
<dbReference type="GO" id="GO:0045087">
    <property type="term" value="P:innate immune response"/>
    <property type="evidence" value="ECO:0007669"/>
    <property type="project" value="UniProtKB-ARBA"/>
</dbReference>
<dbReference type="InterPro" id="IPR011009">
    <property type="entry name" value="Kinase-like_dom_sf"/>
</dbReference>
<dbReference type="CDD" id="cd20794">
    <property type="entry name" value="C1_aPKC"/>
    <property type="match status" value="1"/>
</dbReference>
<gene>
    <name evidence="20" type="ORF">CLODIP_2_CD06744</name>
</gene>
<keyword evidence="11 14" id="KW-0067">ATP-binding</keyword>
<dbReference type="PROSITE" id="PS00108">
    <property type="entry name" value="PROTEIN_KINASE_ST"/>
    <property type="match status" value="1"/>
</dbReference>
<dbReference type="SUPFAM" id="SSF56112">
    <property type="entry name" value="Protein kinase-like (PK-like)"/>
    <property type="match status" value="1"/>
</dbReference>
<dbReference type="AlphaFoldDB" id="A0A8S1CA69"/>
<dbReference type="InterPro" id="IPR034659">
    <property type="entry name" value="Atypical_PKC"/>
</dbReference>
<dbReference type="Pfam" id="PF00130">
    <property type="entry name" value="C1_1"/>
    <property type="match status" value="1"/>
</dbReference>
<evidence type="ECO:0000256" key="14">
    <source>
        <dbReference type="PROSITE-ProRule" id="PRU10141"/>
    </source>
</evidence>
<dbReference type="InterPro" id="IPR020454">
    <property type="entry name" value="DAG/PE-bd"/>
</dbReference>
<evidence type="ECO:0000313" key="21">
    <source>
        <dbReference type="Proteomes" id="UP000494165"/>
    </source>
</evidence>
<evidence type="ECO:0000256" key="5">
    <source>
        <dbReference type="ARBA" id="ARBA00022679"/>
    </source>
</evidence>
<keyword evidence="21" id="KW-1185">Reference proteome</keyword>
<keyword evidence="4" id="KW-0597">Phosphoprotein</keyword>
<dbReference type="PROSITE" id="PS50081">
    <property type="entry name" value="ZF_DAG_PE_2"/>
    <property type="match status" value="1"/>
</dbReference>
<feature type="compositionally biased region" description="Basic and acidic residues" evidence="15">
    <location>
        <begin position="393"/>
        <end position="406"/>
    </location>
</feature>
<evidence type="ECO:0000259" key="19">
    <source>
        <dbReference type="PROSITE" id="PS51745"/>
    </source>
</evidence>
<dbReference type="FunFam" id="3.10.20.90:FF:000071">
    <property type="entry name" value="Protein kinase C"/>
    <property type="match status" value="1"/>
</dbReference>
<dbReference type="Gene3D" id="1.10.510.10">
    <property type="entry name" value="Transferase(Phosphotransferase) domain 1"/>
    <property type="match status" value="1"/>
</dbReference>
<comment type="catalytic activity">
    <reaction evidence="12">
        <text>L-threonyl-[protein] + ATP = O-phospho-L-threonyl-[protein] + ADP + H(+)</text>
        <dbReference type="Rhea" id="RHEA:46608"/>
        <dbReference type="Rhea" id="RHEA-COMP:11060"/>
        <dbReference type="Rhea" id="RHEA-COMP:11605"/>
        <dbReference type="ChEBI" id="CHEBI:15378"/>
        <dbReference type="ChEBI" id="CHEBI:30013"/>
        <dbReference type="ChEBI" id="CHEBI:30616"/>
        <dbReference type="ChEBI" id="CHEBI:61977"/>
        <dbReference type="ChEBI" id="CHEBI:456216"/>
        <dbReference type="EC" id="2.7.11.13"/>
    </reaction>
</comment>
<feature type="compositionally biased region" description="Low complexity" evidence="15">
    <location>
        <begin position="172"/>
        <end position="185"/>
    </location>
</feature>
<keyword evidence="10" id="KW-0862">Zinc</keyword>
<dbReference type="InterPro" id="IPR002219">
    <property type="entry name" value="PKC_DAG/PE"/>
</dbReference>
<dbReference type="Gene3D" id="3.10.20.90">
    <property type="entry name" value="Phosphatidylinositol 3-kinase Catalytic Subunit, Chain A, domain 1"/>
    <property type="match status" value="1"/>
</dbReference>
<dbReference type="Pfam" id="PF00069">
    <property type="entry name" value="Pkinase"/>
    <property type="match status" value="1"/>
</dbReference>
<dbReference type="Gene3D" id="3.30.200.20">
    <property type="entry name" value="Phosphorylase Kinase, domain 1"/>
    <property type="match status" value="1"/>
</dbReference>
<feature type="region of interest" description="Disordered" evidence="15">
    <location>
        <begin position="389"/>
        <end position="448"/>
    </location>
</feature>
<evidence type="ECO:0000256" key="8">
    <source>
        <dbReference type="ARBA" id="ARBA00022771"/>
    </source>
</evidence>
<dbReference type="SUPFAM" id="SSF54277">
    <property type="entry name" value="CAD &amp; PB1 domains"/>
    <property type="match status" value="1"/>
</dbReference>
<dbReference type="PROSITE" id="PS50011">
    <property type="entry name" value="PROTEIN_KINASE_DOM"/>
    <property type="match status" value="1"/>
</dbReference>
<feature type="domain" description="PB1" evidence="19">
    <location>
        <begin position="12"/>
        <end position="95"/>
    </location>
</feature>
<evidence type="ECO:0000256" key="6">
    <source>
        <dbReference type="ARBA" id="ARBA00022723"/>
    </source>
</evidence>
<dbReference type="Gene3D" id="3.30.60.20">
    <property type="match status" value="1"/>
</dbReference>
<evidence type="ECO:0000256" key="2">
    <source>
        <dbReference type="ARBA" id="ARBA00012429"/>
    </source>
</evidence>
<feature type="domain" description="Phorbol-ester/DAG-type" evidence="17">
    <location>
        <begin position="340"/>
        <end position="390"/>
    </location>
</feature>
<dbReference type="SMART" id="SM00109">
    <property type="entry name" value="C1"/>
    <property type="match status" value="1"/>
</dbReference>
<dbReference type="SMART" id="SM00666">
    <property type="entry name" value="PB1"/>
    <property type="match status" value="1"/>
</dbReference>
<dbReference type="FunFam" id="3.30.60.20:FF:000012">
    <property type="entry name" value="Protein kinase C"/>
    <property type="match status" value="1"/>
</dbReference>
<evidence type="ECO:0000259" key="17">
    <source>
        <dbReference type="PROSITE" id="PS50081"/>
    </source>
</evidence>
<dbReference type="GO" id="GO:0004697">
    <property type="term" value="F:diacylglycerol-dependent serine/threonine kinase activity"/>
    <property type="evidence" value="ECO:0007669"/>
    <property type="project" value="UniProtKB-EC"/>
</dbReference>
<evidence type="ECO:0000256" key="1">
    <source>
        <dbReference type="ARBA" id="ARBA00005490"/>
    </source>
</evidence>
<dbReference type="Proteomes" id="UP000494165">
    <property type="component" value="Unassembled WGS sequence"/>
</dbReference>
<keyword evidence="7 14" id="KW-0547">Nucleotide-binding</keyword>
<keyword evidence="5" id="KW-0808">Transferase</keyword>
<dbReference type="InterPro" id="IPR017892">
    <property type="entry name" value="Pkinase_C"/>
</dbReference>
<dbReference type="OrthoDB" id="63267at2759"/>
<keyword evidence="3" id="KW-0723">Serine/threonine-protein kinase</keyword>
<protein>
    <recommendedName>
        <fullName evidence="2">protein kinase C</fullName>
        <ecNumber evidence="2">2.7.11.13</ecNumber>
    </recommendedName>
</protein>
<dbReference type="CDD" id="cd06404">
    <property type="entry name" value="PB1_aPKC"/>
    <property type="match status" value="1"/>
</dbReference>
<dbReference type="InterPro" id="IPR053793">
    <property type="entry name" value="PB1-like"/>
</dbReference>
<dbReference type="InterPro" id="IPR000270">
    <property type="entry name" value="PB1_dom"/>
</dbReference>
<feature type="binding site" evidence="14">
    <location>
        <position position="492"/>
    </location>
    <ligand>
        <name>ATP</name>
        <dbReference type="ChEBI" id="CHEBI:30616"/>
    </ligand>
</feature>
<evidence type="ECO:0000256" key="12">
    <source>
        <dbReference type="ARBA" id="ARBA00047272"/>
    </source>
</evidence>
<evidence type="ECO:0000256" key="10">
    <source>
        <dbReference type="ARBA" id="ARBA00022833"/>
    </source>
</evidence>
<dbReference type="InterPro" id="IPR000961">
    <property type="entry name" value="AGC-kinase_C"/>
</dbReference>
<reference evidence="20 21" key="1">
    <citation type="submission" date="2020-04" db="EMBL/GenBank/DDBJ databases">
        <authorList>
            <person name="Alioto T."/>
            <person name="Alioto T."/>
            <person name="Gomez Garrido J."/>
        </authorList>
    </citation>
    <scope>NUCLEOTIDE SEQUENCE [LARGE SCALE GENOMIC DNA]</scope>
</reference>
<evidence type="ECO:0000313" key="20">
    <source>
        <dbReference type="EMBL" id="CAB3365231.1"/>
    </source>
</evidence>
<sequence>MPANATDGDQHDVRVKTAYNGEVMITYVDPGVTFEQLCSEMKEICRFSPNQVFTMKWVDEEGDPCTISTQLELDEAIRLYELNKDSELTIHGRGGKAGSVGKGGCCPSGVHPPRLGRPGCARVPDRGCAAASSSAKSSERPSRVHVVGVSRTMAWGYWSATLVTDKGRSPRKQSSSRLSSNFQRRASFRDPLSSRDFTLHSVPGPSNHHAHPAPPTVASVVHNHAAECPVAIAAAAAAEAHGGTSSSLGHYPSVLHQPHHHHHHIQAASAPVSPAPTPAPTRENSPAPSPGHTSEDEVEIILDEVFPNVPAAAGMPCQGEDRSIYRRGARRWRKLYLVNGHIFQAKRFNRRAFCAFCRDRIWGLGRQGFKCNQCKLLVHKKCHKLVQRPCNADQHHEDSRELREEQNGGGTPTSDLLPDSKDYHESPDLTSESVAVEDPGKSEEALEPGTQRQYSLNDFELIRVIGRGSYAKVLMVELKKTRRIYAMKVIKKALVTDDEDIDWVQTEKHVFETASNHPFLVGLHSCFQTPSRLFFVIEFVRGGDLMFHMQRQRRLPEEHARFYAAEISLALNFLHDKGIIYRDLKLDNVLLDHEGHIKLTDYGMCKEGIRQGDTTSTFCGTPNYIAPEILRGEDYGFSVDWWALGVLLYEMLAGRSPFDIAGATDNPDQNTEDYLFQVILEKTIRIPRSLSVKAASVLKGFLNKNPADRLGCLRETGFIAIVEHPFFKSIDWDLLNQRQVAPPYKPRLDSDRDLANFPPEFTDEPVHLTPDDPRVIEKIDQSEFEGFEYVNPLLMSLEDCV</sequence>
<keyword evidence="6" id="KW-0479">Metal-binding</keyword>
<dbReference type="PROSITE" id="PS51745">
    <property type="entry name" value="PB1"/>
    <property type="match status" value="1"/>
</dbReference>
<dbReference type="GO" id="GO:0007163">
    <property type="term" value="P:establishment or maintenance of cell polarity"/>
    <property type="evidence" value="ECO:0007669"/>
    <property type="project" value="InterPro"/>
</dbReference>
<dbReference type="EMBL" id="CADEPI010000019">
    <property type="protein sequence ID" value="CAB3365231.1"/>
    <property type="molecule type" value="Genomic_DNA"/>
</dbReference>
<dbReference type="PROSITE" id="PS00479">
    <property type="entry name" value="ZF_DAG_PE_1"/>
    <property type="match status" value="1"/>
</dbReference>
<feature type="region of interest" description="Disordered" evidence="15">
    <location>
        <begin position="165"/>
        <end position="216"/>
    </location>
</feature>